<feature type="non-terminal residue" evidence="2">
    <location>
        <position position="1"/>
    </location>
</feature>
<accession>A0A6A5K3K1</accession>
<dbReference type="OrthoDB" id="5362512at2759"/>
<feature type="domain" description="Heterokaryon incompatibility" evidence="1">
    <location>
        <begin position="1"/>
        <end position="103"/>
    </location>
</feature>
<evidence type="ECO:0000259" key="1">
    <source>
        <dbReference type="Pfam" id="PF06985"/>
    </source>
</evidence>
<keyword evidence="3" id="KW-1185">Reference proteome</keyword>
<dbReference type="PANTHER" id="PTHR33112:SF9">
    <property type="entry name" value="HETEROKARYON INCOMPATIBILITY DOMAIN-CONTAINING PROTEIN"/>
    <property type="match status" value="1"/>
</dbReference>
<dbReference type="EMBL" id="ML975389">
    <property type="protein sequence ID" value="KAF1830656.1"/>
    <property type="molecule type" value="Genomic_DNA"/>
</dbReference>
<sequence length="273" mass="31405">YGCLSHRWGSRQPLQTRKETLSRFKAGIPWESIPKTFQDAITFTRKLGLSYIWIDSLCIIQDDKQDWQQQSGAMAAIYSNSYVTLAAAVADDSKAGFGGVDMPIFVRRPYQHGGFPLLRRAWVHQERLLSHRIIYFAYEELIWECDETFECEKRWRRVVSEYSTLDLTHPRDALPALSGIVQVYKEALDDEYLAGFWKKSLLFDLLWYRDCPKDTVLSRCRAPSWSWVSTESSLMAPSISSASLLSPSDSTTESWQNSSTQWPGHLVAILMEK</sequence>
<dbReference type="AlphaFoldDB" id="A0A6A5K3K1"/>
<protein>
    <submittedName>
        <fullName evidence="2">HET-domain-containing protein</fullName>
    </submittedName>
</protein>
<dbReference type="Proteomes" id="UP000800040">
    <property type="component" value="Unassembled WGS sequence"/>
</dbReference>
<name>A0A6A5K3K1_9PLEO</name>
<dbReference type="Pfam" id="PF06985">
    <property type="entry name" value="HET"/>
    <property type="match status" value="1"/>
</dbReference>
<dbReference type="PANTHER" id="PTHR33112">
    <property type="entry name" value="DOMAIN PROTEIN, PUTATIVE-RELATED"/>
    <property type="match status" value="1"/>
</dbReference>
<organism evidence="2 3">
    <name type="scientific">Decorospora gaudefroyi</name>
    <dbReference type="NCBI Taxonomy" id="184978"/>
    <lineage>
        <taxon>Eukaryota</taxon>
        <taxon>Fungi</taxon>
        <taxon>Dikarya</taxon>
        <taxon>Ascomycota</taxon>
        <taxon>Pezizomycotina</taxon>
        <taxon>Dothideomycetes</taxon>
        <taxon>Pleosporomycetidae</taxon>
        <taxon>Pleosporales</taxon>
        <taxon>Pleosporineae</taxon>
        <taxon>Pleosporaceae</taxon>
        <taxon>Decorospora</taxon>
    </lineage>
</organism>
<gene>
    <name evidence="2" type="ORF">BDW02DRAFT_507135</name>
</gene>
<proteinExistence type="predicted"/>
<reference evidence="2" key="1">
    <citation type="submission" date="2020-01" db="EMBL/GenBank/DDBJ databases">
        <authorList>
            <consortium name="DOE Joint Genome Institute"/>
            <person name="Haridas S."/>
            <person name="Albert R."/>
            <person name="Binder M."/>
            <person name="Bloem J."/>
            <person name="Labutti K."/>
            <person name="Salamov A."/>
            <person name="Andreopoulos B."/>
            <person name="Baker S.E."/>
            <person name="Barry K."/>
            <person name="Bills G."/>
            <person name="Bluhm B.H."/>
            <person name="Cannon C."/>
            <person name="Castanera R."/>
            <person name="Culley D.E."/>
            <person name="Daum C."/>
            <person name="Ezra D."/>
            <person name="Gonzalez J.B."/>
            <person name="Henrissat B."/>
            <person name="Kuo A."/>
            <person name="Liang C."/>
            <person name="Lipzen A."/>
            <person name="Lutzoni F."/>
            <person name="Magnuson J."/>
            <person name="Mondo S."/>
            <person name="Nolan M."/>
            <person name="Ohm R."/>
            <person name="Pangilinan J."/>
            <person name="Park H.-J."/>
            <person name="Ramirez L."/>
            <person name="Alfaro M."/>
            <person name="Sun H."/>
            <person name="Tritt A."/>
            <person name="Yoshinaga Y."/>
            <person name="Zwiers L.-H."/>
            <person name="Turgeon B.G."/>
            <person name="Goodwin S.B."/>
            <person name="Spatafora J.W."/>
            <person name="Crous P.W."/>
            <person name="Grigoriev I.V."/>
        </authorList>
    </citation>
    <scope>NUCLEOTIDE SEQUENCE</scope>
    <source>
        <strain evidence="2">P77</strain>
    </source>
</reference>
<evidence type="ECO:0000313" key="2">
    <source>
        <dbReference type="EMBL" id="KAF1830656.1"/>
    </source>
</evidence>
<evidence type="ECO:0000313" key="3">
    <source>
        <dbReference type="Proteomes" id="UP000800040"/>
    </source>
</evidence>
<dbReference type="InterPro" id="IPR010730">
    <property type="entry name" value="HET"/>
</dbReference>